<dbReference type="PANTHER" id="PTHR35867:SF1">
    <property type="entry name" value="PROTEIN RSEC"/>
    <property type="match status" value="1"/>
</dbReference>
<dbReference type="PIRSF" id="PIRSF004923">
    <property type="entry name" value="RseC"/>
    <property type="match status" value="1"/>
</dbReference>
<dbReference type="Pfam" id="PF04246">
    <property type="entry name" value="RseC_MucC"/>
    <property type="match status" value="1"/>
</dbReference>
<protein>
    <submittedName>
        <fullName evidence="2">SoxR reducing system protein RseC</fullName>
    </submittedName>
</protein>
<dbReference type="InterPro" id="IPR026268">
    <property type="entry name" value="RseC"/>
</dbReference>
<dbReference type="AlphaFoldDB" id="A0A1H6FCH8"/>
<evidence type="ECO:0000313" key="3">
    <source>
        <dbReference type="Proteomes" id="UP000236724"/>
    </source>
</evidence>
<feature type="transmembrane region" description="Helical" evidence="1">
    <location>
        <begin position="85"/>
        <end position="107"/>
    </location>
</feature>
<keyword evidence="1" id="KW-0812">Transmembrane</keyword>
<keyword evidence="1" id="KW-1133">Transmembrane helix</keyword>
<keyword evidence="1" id="KW-0472">Membrane</keyword>
<reference evidence="2 3" key="1">
    <citation type="submission" date="2016-10" db="EMBL/GenBank/DDBJ databases">
        <authorList>
            <person name="de Groot N.N."/>
        </authorList>
    </citation>
    <scope>NUCLEOTIDE SEQUENCE [LARGE SCALE GENOMIC DNA]</scope>
    <source>
        <strain evidence="2">MBHS1</strain>
    </source>
</reference>
<organism evidence="2 3">
    <name type="scientific">Candidatus Venteria ishoeyi</name>
    <dbReference type="NCBI Taxonomy" id="1899563"/>
    <lineage>
        <taxon>Bacteria</taxon>
        <taxon>Pseudomonadati</taxon>
        <taxon>Pseudomonadota</taxon>
        <taxon>Gammaproteobacteria</taxon>
        <taxon>Thiotrichales</taxon>
        <taxon>Thiotrichaceae</taxon>
        <taxon>Venteria</taxon>
    </lineage>
</organism>
<evidence type="ECO:0000256" key="1">
    <source>
        <dbReference type="SAM" id="Phobius"/>
    </source>
</evidence>
<dbReference type="EMBL" id="FMSV02000540">
    <property type="protein sequence ID" value="SEH07792.1"/>
    <property type="molecule type" value="Genomic_DNA"/>
</dbReference>
<feature type="transmembrane region" description="Helical" evidence="1">
    <location>
        <begin position="113"/>
        <end position="131"/>
    </location>
</feature>
<dbReference type="InterPro" id="IPR007359">
    <property type="entry name" value="SigmaE_reg_RseC_MucC"/>
</dbReference>
<gene>
    <name evidence="2" type="ORF">MBHS_03677</name>
</gene>
<name>A0A1H6FCH8_9GAMM</name>
<dbReference type="PANTHER" id="PTHR35867">
    <property type="entry name" value="PROTEIN RSEC"/>
    <property type="match status" value="1"/>
</dbReference>
<sequence>MLTAEGTVVASREEDGENWIWVETRNAGGCNACGAGDGCGTGAMTRYFSARQSNLKLPNSQAAEVGDQVLIGLPEQAILQASSYLYLYPLLFLFLGLLAYEGLAYWLEWSVQDSWALLAGFCGLAVGLQYMRRKTNKRNIHSYQPRLLSILQK</sequence>
<dbReference type="RefSeq" id="WP_177428578.1">
    <property type="nucleotide sequence ID" value="NZ_FMSV02000540.1"/>
</dbReference>
<dbReference type="Proteomes" id="UP000236724">
    <property type="component" value="Unassembled WGS sequence"/>
</dbReference>
<accession>A0A1H6FCH8</accession>
<proteinExistence type="predicted"/>
<keyword evidence="3" id="KW-1185">Reference proteome</keyword>
<evidence type="ECO:0000313" key="2">
    <source>
        <dbReference type="EMBL" id="SEH07792.1"/>
    </source>
</evidence>